<feature type="domain" description="DUF4376" evidence="1">
    <location>
        <begin position="92"/>
        <end position="198"/>
    </location>
</feature>
<dbReference type="RefSeq" id="WP_204199203.1">
    <property type="nucleotide sequence ID" value="NZ_JAFEMC010000003.1"/>
</dbReference>
<keyword evidence="3" id="KW-1185">Reference proteome</keyword>
<comment type="caution">
    <text evidence="2">The sequence shown here is derived from an EMBL/GenBank/DDBJ whole genome shotgun (WGS) entry which is preliminary data.</text>
</comment>
<gene>
    <name evidence="2" type="ORF">ILT43_12050</name>
</gene>
<evidence type="ECO:0000259" key="1">
    <source>
        <dbReference type="Pfam" id="PF14301"/>
    </source>
</evidence>
<protein>
    <submittedName>
        <fullName evidence="2">DUF4376 domain-containing protein</fullName>
    </submittedName>
</protein>
<dbReference type="Proteomes" id="UP000763641">
    <property type="component" value="Unassembled WGS sequence"/>
</dbReference>
<dbReference type="EMBL" id="JAFEMC010000003">
    <property type="protein sequence ID" value="MBM6577105.1"/>
    <property type="molecule type" value="Genomic_DNA"/>
</dbReference>
<reference evidence="2 3" key="1">
    <citation type="submission" date="2020-12" db="EMBL/GenBank/DDBJ databases">
        <title>Sphingomonas sp.</title>
        <authorList>
            <person name="Kim M.K."/>
        </authorList>
    </citation>
    <scope>NUCLEOTIDE SEQUENCE [LARGE SCALE GENOMIC DNA]</scope>
    <source>
        <strain evidence="2 3">BT552</strain>
    </source>
</reference>
<proteinExistence type="predicted"/>
<evidence type="ECO:0000313" key="3">
    <source>
        <dbReference type="Proteomes" id="UP000763641"/>
    </source>
</evidence>
<dbReference type="InterPro" id="IPR025484">
    <property type="entry name" value="DUF4376"/>
</dbReference>
<accession>A0ABS2D864</accession>
<dbReference type="Pfam" id="PF14301">
    <property type="entry name" value="DUF4376"/>
    <property type="match status" value="1"/>
</dbReference>
<organism evidence="2 3">
    <name type="scientific">Sphingomonas longa</name>
    <dbReference type="NCBI Taxonomy" id="2778730"/>
    <lineage>
        <taxon>Bacteria</taxon>
        <taxon>Pseudomonadati</taxon>
        <taxon>Pseudomonadota</taxon>
        <taxon>Alphaproteobacteria</taxon>
        <taxon>Sphingomonadales</taxon>
        <taxon>Sphingomonadaceae</taxon>
        <taxon>Sphingomonas</taxon>
    </lineage>
</organism>
<sequence length="218" mass="22687">MFILSPKTMPNGSAGVAHYIEQLTVTAGGAVATITSKLEADGQVCWQERVDIPYEALTTDPMAAGVAYLTAQGGYLAGGELVSDPTALELVRADMLARIARERDALLIGGCATPSGVIDTDMVSRSNITGTVAMAMLAKSSGAPFSTLWRMRDNSSVALDADAMIAVGVTVGMFVASVYATSFQFKDAVRSAEDLDALAAIDLSWPQLAASEAEGEAE</sequence>
<name>A0ABS2D864_9SPHN</name>
<evidence type="ECO:0000313" key="2">
    <source>
        <dbReference type="EMBL" id="MBM6577105.1"/>
    </source>
</evidence>